<gene>
    <name evidence="1" type="ORF">B0T14DRAFT_308031</name>
</gene>
<dbReference type="Proteomes" id="UP001175000">
    <property type="component" value="Unassembled WGS sequence"/>
</dbReference>
<protein>
    <submittedName>
        <fullName evidence="1">Uncharacterized protein</fullName>
    </submittedName>
</protein>
<dbReference type="AlphaFoldDB" id="A0AA40BUP3"/>
<proteinExistence type="predicted"/>
<keyword evidence="2" id="KW-1185">Reference proteome</keyword>
<organism evidence="1 2">
    <name type="scientific">Immersiella caudata</name>
    <dbReference type="NCBI Taxonomy" id="314043"/>
    <lineage>
        <taxon>Eukaryota</taxon>
        <taxon>Fungi</taxon>
        <taxon>Dikarya</taxon>
        <taxon>Ascomycota</taxon>
        <taxon>Pezizomycotina</taxon>
        <taxon>Sordariomycetes</taxon>
        <taxon>Sordariomycetidae</taxon>
        <taxon>Sordariales</taxon>
        <taxon>Lasiosphaeriaceae</taxon>
        <taxon>Immersiella</taxon>
    </lineage>
</organism>
<sequence>MGERGAFFDKSPIRAMALTDNDNKHQVAIGSSLTSNSVVCAPFPTCHSQISQWLQKARRRPATYTLPSRCNPPSSADGNHPLCLPAAKPAPESRSKCGGGTTAPATSFYRRVTLFSRSTPKKNSTRMLNSASGICRQKRNLCATTDIFPPIKASPLVSLMLALPFRVLSSLIVLARHLIFAYDGLERVARINTRKDSFASASLSRLAWGVY</sequence>
<dbReference type="EMBL" id="JAULSU010000006">
    <property type="protein sequence ID" value="KAK0614363.1"/>
    <property type="molecule type" value="Genomic_DNA"/>
</dbReference>
<evidence type="ECO:0000313" key="1">
    <source>
        <dbReference type="EMBL" id="KAK0614363.1"/>
    </source>
</evidence>
<comment type="caution">
    <text evidence="1">The sequence shown here is derived from an EMBL/GenBank/DDBJ whole genome shotgun (WGS) entry which is preliminary data.</text>
</comment>
<accession>A0AA40BUP3</accession>
<name>A0AA40BUP3_9PEZI</name>
<evidence type="ECO:0000313" key="2">
    <source>
        <dbReference type="Proteomes" id="UP001175000"/>
    </source>
</evidence>
<reference evidence="1" key="1">
    <citation type="submission" date="2023-06" db="EMBL/GenBank/DDBJ databases">
        <title>Genome-scale phylogeny and comparative genomics of the fungal order Sordariales.</title>
        <authorList>
            <consortium name="Lawrence Berkeley National Laboratory"/>
            <person name="Hensen N."/>
            <person name="Bonometti L."/>
            <person name="Westerberg I."/>
            <person name="Brannstrom I.O."/>
            <person name="Guillou S."/>
            <person name="Cros-Aarteil S."/>
            <person name="Calhoun S."/>
            <person name="Haridas S."/>
            <person name="Kuo A."/>
            <person name="Mondo S."/>
            <person name="Pangilinan J."/>
            <person name="Riley R."/>
            <person name="Labutti K."/>
            <person name="Andreopoulos B."/>
            <person name="Lipzen A."/>
            <person name="Chen C."/>
            <person name="Yanf M."/>
            <person name="Daum C."/>
            <person name="Ng V."/>
            <person name="Clum A."/>
            <person name="Steindorff A."/>
            <person name="Ohm R."/>
            <person name="Martin F."/>
            <person name="Silar P."/>
            <person name="Natvig D."/>
            <person name="Lalanne C."/>
            <person name="Gautier V."/>
            <person name="Ament-Velasquez S.L."/>
            <person name="Kruys A."/>
            <person name="Hutchinson M.I."/>
            <person name="Powell A.J."/>
            <person name="Barry K."/>
            <person name="Miller A.N."/>
            <person name="Grigoriev I.V."/>
            <person name="Debuchy R."/>
            <person name="Gladieux P."/>
            <person name="Thoren M.H."/>
            <person name="Johannesson H."/>
        </authorList>
    </citation>
    <scope>NUCLEOTIDE SEQUENCE</scope>
    <source>
        <strain evidence="1">CBS 606.72</strain>
    </source>
</reference>